<reference evidence="5 6" key="1">
    <citation type="submission" date="2024-08" db="EMBL/GenBank/DDBJ databases">
        <title>Pantoea ronii - a newly identified human opportunistic pathogen.</title>
        <authorList>
            <person name="Keidar-Friedman D."/>
            <person name="Sorek N."/>
            <person name="Leshin-Carmel D."/>
            <person name="Tsur A."/>
            <person name="Amsalem M."/>
            <person name="Tolkach D."/>
            <person name="Brosh-Nissimov T."/>
        </authorList>
    </citation>
    <scope>NUCLEOTIDE SEQUENCE [LARGE SCALE GENOMIC DNA]</scope>
    <source>
        <strain evidence="5 6">AA23256</strain>
    </source>
</reference>
<dbReference type="Pfam" id="PF00440">
    <property type="entry name" value="TetR_N"/>
    <property type="match status" value="1"/>
</dbReference>
<gene>
    <name evidence="5" type="ORF">ABU178_16405</name>
</gene>
<dbReference type="InterPro" id="IPR001647">
    <property type="entry name" value="HTH_TetR"/>
</dbReference>
<evidence type="ECO:0000313" key="6">
    <source>
        <dbReference type="Proteomes" id="UP001611251"/>
    </source>
</evidence>
<evidence type="ECO:0000256" key="2">
    <source>
        <dbReference type="PROSITE-ProRule" id="PRU00335"/>
    </source>
</evidence>
<comment type="caution">
    <text evidence="5">The sequence shown here is derived from an EMBL/GenBank/DDBJ whole genome shotgun (WGS) entry which is preliminary data.</text>
</comment>
<evidence type="ECO:0000256" key="1">
    <source>
        <dbReference type="ARBA" id="ARBA00023125"/>
    </source>
</evidence>
<dbReference type="Gene3D" id="1.10.357.10">
    <property type="entry name" value="Tetracycline Repressor, domain 2"/>
    <property type="match status" value="1"/>
</dbReference>
<feature type="region of interest" description="Disordered" evidence="3">
    <location>
        <begin position="1"/>
        <end position="22"/>
    </location>
</feature>
<name>A0ABW7PZK3_9GAMM</name>
<evidence type="ECO:0000259" key="4">
    <source>
        <dbReference type="PROSITE" id="PS50977"/>
    </source>
</evidence>
<keyword evidence="6" id="KW-1185">Reference proteome</keyword>
<evidence type="ECO:0000313" key="5">
    <source>
        <dbReference type="EMBL" id="MFH8135739.1"/>
    </source>
</evidence>
<dbReference type="PRINTS" id="PR00455">
    <property type="entry name" value="HTHTETR"/>
</dbReference>
<keyword evidence="1 2" id="KW-0238">DNA-binding</keyword>
<feature type="domain" description="HTH tetR-type" evidence="4">
    <location>
        <begin position="22"/>
        <end position="82"/>
    </location>
</feature>
<dbReference type="PROSITE" id="PS50977">
    <property type="entry name" value="HTH_TETR_2"/>
    <property type="match status" value="1"/>
</dbReference>
<dbReference type="RefSeq" id="WP_397216820.1">
    <property type="nucleotide sequence ID" value="NZ_JBGFSN010000006.1"/>
</dbReference>
<accession>A0ABW7PZK3</accession>
<feature type="DNA-binding region" description="H-T-H motif" evidence="2">
    <location>
        <begin position="45"/>
        <end position="64"/>
    </location>
</feature>
<dbReference type="PANTHER" id="PTHR30055">
    <property type="entry name" value="HTH-TYPE TRANSCRIPTIONAL REGULATOR RUTR"/>
    <property type="match status" value="1"/>
</dbReference>
<dbReference type="PANTHER" id="PTHR30055:SF223">
    <property type="entry name" value="HTH-TYPE TRANSCRIPTIONAL REGULATOR UIDR"/>
    <property type="match status" value="1"/>
</dbReference>
<dbReference type="EMBL" id="JBGFSN010000006">
    <property type="protein sequence ID" value="MFH8135739.1"/>
    <property type="molecule type" value="Genomic_DNA"/>
</dbReference>
<proteinExistence type="predicted"/>
<organism evidence="5 6">
    <name type="scientific">Pantoea osteomyelitidis</name>
    <dbReference type="NCBI Taxonomy" id="3230026"/>
    <lineage>
        <taxon>Bacteria</taxon>
        <taxon>Pseudomonadati</taxon>
        <taxon>Pseudomonadota</taxon>
        <taxon>Gammaproteobacteria</taxon>
        <taxon>Enterobacterales</taxon>
        <taxon>Erwiniaceae</taxon>
        <taxon>Pantoea</taxon>
    </lineage>
</organism>
<evidence type="ECO:0000256" key="3">
    <source>
        <dbReference type="SAM" id="MobiDB-lite"/>
    </source>
</evidence>
<dbReference type="InterPro" id="IPR050109">
    <property type="entry name" value="HTH-type_TetR-like_transc_reg"/>
</dbReference>
<protein>
    <submittedName>
        <fullName evidence="5">TetR/AcrR family transcriptional regulator</fullName>
    </submittedName>
</protein>
<dbReference type="SUPFAM" id="SSF46689">
    <property type="entry name" value="Homeodomain-like"/>
    <property type="match status" value="1"/>
</dbReference>
<dbReference type="InterPro" id="IPR009057">
    <property type="entry name" value="Homeodomain-like_sf"/>
</dbReference>
<dbReference type="Proteomes" id="UP001611251">
    <property type="component" value="Unassembled WGS sequence"/>
</dbReference>
<sequence>MMKISDTKHSATRGRPRNQDVNSRRQAIIAHAYRAFIELGFASTSTAEIAQRAKISKRTLYEVFSDKKALFAAVISEHRHLLLDLPRPGHERSSLDERLFRIFRLDISEEEFQERDAILRLMTRESILFPELSDYLYESEAVRARELLIEWLHATAREKNFPSEEIDVYAGMLMDTVFSALMPCRRIHNTAFRNNITAEIKKRIQIILRGMGWLSEKDL</sequence>